<evidence type="ECO:0000256" key="1">
    <source>
        <dbReference type="SAM" id="MobiDB-lite"/>
    </source>
</evidence>
<comment type="caution">
    <text evidence="2">The sequence shown here is derived from an EMBL/GenBank/DDBJ whole genome shotgun (WGS) entry which is preliminary data.</text>
</comment>
<feature type="region of interest" description="Disordered" evidence="1">
    <location>
        <begin position="59"/>
        <end position="148"/>
    </location>
</feature>
<reference evidence="2" key="1">
    <citation type="submission" date="2023-10" db="EMBL/GenBank/DDBJ databases">
        <title>Genome assembly of Pristionchus species.</title>
        <authorList>
            <person name="Yoshida K."/>
            <person name="Sommer R.J."/>
        </authorList>
    </citation>
    <scope>NUCLEOTIDE SEQUENCE</scope>
    <source>
        <strain evidence="2">RS0144</strain>
    </source>
</reference>
<evidence type="ECO:0000313" key="2">
    <source>
        <dbReference type="EMBL" id="GMS86053.1"/>
    </source>
</evidence>
<gene>
    <name evidence="2" type="ORF">PENTCL1PPCAC_8228</name>
</gene>
<organism evidence="2 3">
    <name type="scientific">Pristionchus entomophagus</name>
    <dbReference type="NCBI Taxonomy" id="358040"/>
    <lineage>
        <taxon>Eukaryota</taxon>
        <taxon>Metazoa</taxon>
        <taxon>Ecdysozoa</taxon>
        <taxon>Nematoda</taxon>
        <taxon>Chromadorea</taxon>
        <taxon>Rhabditida</taxon>
        <taxon>Rhabditina</taxon>
        <taxon>Diplogasteromorpha</taxon>
        <taxon>Diplogasteroidea</taxon>
        <taxon>Neodiplogasteridae</taxon>
        <taxon>Pristionchus</taxon>
    </lineage>
</organism>
<accession>A0AAV5SZM1</accession>
<sequence length="148" mass="14689">GMVALKPPGCPATGGAPVSPGSLCSRPCMKYLALAAAGGVLAYLIYSYAAASSGSATAGCEVAKSNSGQKKKGARTRGKKRRSASSARLGKTSSSSASTPGKPEEIAESPATPTTKAEIPTVILLRVAPPTPASSTATAPVDQTEPTQ</sequence>
<dbReference type="EMBL" id="BTSX01000002">
    <property type="protein sequence ID" value="GMS86053.1"/>
    <property type="molecule type" value="Genomic_DNA"/>
</dbReference>
<dbReference type="AlphaFoldDB" id="A0AAV5SZM1"/>
<feature type="compositionally biased region" description="Basic residues" evidence="1">
    <location>
        <begin position="69"/>
        <end position="83"/>
    </location>
</feature>
<protein>
    <submittedName>
        <fullName evidence="2">Uncharacterized protein</fullName>
    </submittedName>
</protein>
<name>A0AAV5SZM1_9BILA</name>
<dbReference type="Proteomes" id="UP001432027">
    <property type="component" value="Unassembled WGS sequence"/>
</dbReference>
<proteinExistence type="predicted"/>
<feature type="non-terminal residue" evidence="2">
    <location>
        <position position="1"/>
    </location>
</feature>
<keyword evidence="3" id="KW-1185">Reference proteome</keyword>
<evidence type="ECO:0000313" key="3">
    <source>
        <dbReference type="Proteomes" id="UP001432027"/>
    </source>
</evidence>